<dbReference type="CDD" id="cd06662">
    <property type="entry name" value="SURF1"/>
    <property type="match status" value="1"/>
</dbReference>
<feature type="compositionally biased region" description="Low complexity" evidence="7">
    <location>
        <begin position="252"/>
        <end position="264"/>
    </location>
</feature>
<feature type="region of interest" description="Disordered" evidence="7">
    <location>
        <begin position="249"/>
        <end position="300"/>
    </location>
</feature>
<feature type="transmembrane region" description="Helical" evidence="6">
    <location>
        <begin position="220"/>
        <end position="242"/>
    </location>
</feature>
<evidence type="ECO:0000256" key="2">
    <source>
        <dbReference type="ARBA" id="ARBA00007165"/>
    </source>
</evidence>
<evidence type="ECO:0000256" key="6">
    <source>
        <dbReference type="RuleBase" id="RU363076"/>
    </source>
</evidence>
<dbReference type="AlphaFoldDB" id="A0A221W9E3"/>
<dbReference type="InterPro" id="IPR002994">
    <property type="entry name" value="Surf1/Shy1"/>
</dbReference>
<proteinExistence type="inferred from homology"/>
<dbReference type="Proteomes" id="UP000204221">
    <property type="component" value="Chromosome"/>
</dbReference>
<protein>
    <recommendedName>
        <fullName evidence="6">SURF1-like protein</fullName>
    </recommendedName>
</protein>
<organism evidence="8 9">
    <name type="scientific">Actinoalloteichus hoggarensis</name>
    <dbReference type="NCBI Taxonomy" id="1470176"/>
    <lineage>
        <taxon>Bacteria</taxon>
        <taxon>Bacillati</taxon>
        <taxon>Actinomycetota</taxon>
        <taxon>Actinomycetes</taxon>
        <taxon>Pseudonocardiales</taxon>
        <taxon>Pseudonocardiaceae</taxon>
        <taxon>Actinoalloteichus</taxon>
    </lineage>
</organism>
<evidence type="ECO:0000256" key="1">
    <source>
        <dbReference type="ARBA" id="ARBA00004370"/>
    </source>
</evidence>
<comment type="subcellular location">
    <subcellularLocation>
        <location evidence="6">Cell membrane</location>
        <topology evidence="6">Multi-pass membrane protein</topology>
    </subcellularLocation>
    <subcellularLocation>
        <location evidence="1">Membrane</location>
    </subcellularLocation>
</comment>
<dbReference type="InterPro" id="IPR045214">
    <property type="entry name" value="Surf1/Surf4"/>
</dbReference>
<evidence type="ECO:0000313" key="8">
    <source>
        <dbReference type="EMBL" id="ASO22253.1"/>
    </source>
</evidence>
<feature type="transmembrane region" description="Helical" evidence="6">
    <location>
        <begin position="12"/>
        <end position="35"/>
    </location>
</feature>
<keyword evidence="9" id="KW-1185">Reference proteome</keyword>
<reference evidence="8 9" key="1">
    <citation type="submission" date="2017-07" db="EMBL/GenBank/DDBJ databases">
        <title>Complete genome sequence of Actinoalloteichus hoggarensis DSM 45943, type strain of Actinoalloteichus hoggarensis.</title>
        <authorList>
            <person name="Ruckert C."/>
            <person name="Nouioui I."/>
            <person name="Willmese J."/>
            <person name="van Wezel G."/>
            <person name="Klenk H.-P."/>
            <person name="Kalinowski J."/>
            <person name="Zotchev S.B."/>
        </authorList>
    </citation>
    <scope>NUCLEOTIDE SEQUENCE [LARGE SCALE GENOMIC DNA]</scope>
    <source>
        <strain evidence="8 9">DSM 45943</strain>
    </source>
</reference>
<evidence type="ECO:0000256" key="3">
    <source>
        <dbReference type="ARBA" id="ARBA00022692"/>
    </source>
</evidence>
<dbReference type="GO" id="GO:0005886">
    <property type="term" value="C:plasma membrane"/>
    <property type="evidence" value="ECO:0007669"/>
    <property type="project" value="UniProtKB-SubCell"/>
</dbReference>
<dbReference type="PROSITE" id="PS50895">
    <property type="entry name" value="SURF1"/>
    <property type="match status" value="1"/>
</dbReference>
<dbReference type="Pfam" id="PF02104">
    <property type="entry name" value="SURF1"/>
    <property type="match status" value="1"/>
</dbReference>
<dbReference type="EMBL" id="CP022521">
    <property type="protein sequence ID" value="ASO22253.1"/>
    <property type="molecule type" value="Genomic_DNA"/>
</dbReference>
<keyword evidence="4 6" id="KW-1133">Transmembrane helix</keyword>
<feature type="compositionally biased region" description="Low complexity" evidence="7">
    <location>
        <begin position="274"/>
        <end position="291"/>
    </location>
</feature>
<dbReference type="PANTHER" id="PTHR23427">
    <property type="entry name" value="SURFEIT LOCUS PROTEIN"/>
    <property type="match status" value="1"/>
</dbReference>
<evidence type="ECO:0000256" key="4">
    <source>
        <dbReference type="ARBA" id="ARBA00022989"/>
    </source>
</evidence>
<dbReference type="KEGG" id="ahg:AHOG_23220"/>
<evidence type="ECO:0000256" key="7">
    <source>
        <dbReference type="SAM" id="MobiDB-lite"/>
    </source>
</evidence>
<evidence type="ECO:0000256" key="5">
    <source>
        <dbReference type="ARBA" id="ARBA00023136"/>
    </source>
</evidence>
<dbReference type="PANTHER" id="PTHR23427:SF2">
    <property type="entry name" value="SURFEIT LOCUS PROTEIN 1"/>
    <property type="match status" value="1"/>
</dbReference>
<keyword evidence="3 6" id="KW-0812">Transmembrane</keyword>
<name>A0A221W9E3_9PSEU</name>
<keyword evidence="5 6" id="KW-0472">Membrane</keyword>
<evidence type="ECO:0000313" key="9">
    <source>
        <dbReference type="Proteomes" id="UP000204221"/>
    </source>
</evidence>
<gene>
    <name evidence="8" type="ORF">AHOG_23220</name>
</gene>
<keyword evidence="6" id="KW-1003">Cell membrane</keyword>
<accession>A0A221W9E3</accession>
<sequence>MTYRECVRYRFLLRPGWITMTVAVLVFAAISVFMLSPWQLGRHDDKLAQNEAIERSQGSDAVPLNSIVSPDAAPGDDAVWQQVSVEGRYLPDGETVARLRSVHGEPAYEVLTPFASSDGTTVLINRGFVRPDDEGRVPEFPAAPTEPTSLTARVRTDENDTRRRAAFEEDGRLQVYAINSETVAEAVDIPLRAGYLQLTADQPGGLGALPLPRLNSGLNLAYGLQWVAFGAMALGALVFFIWREAHPRPEQATAGAEETTAPAESRMSTRSALRAAASERPATTTRTTTETLADRYGGRR</sequence>
<comment type="similarity">
    <text evidence="2 6">Belongs to the SURF1 family.</text>
</comment>